<reference evidence="3" key="1">
    <citation type="submission" date="2016-04" db="EMBL/GenBank/DDBJ databases">
        <title>Comparative genomics of biotechnologically important yeasts.</title>
        <authorList>
            <consortium name="DOE Joint Genome Institute"/>
            <person name="Riley R."/>
            <person name="Haridas S."/>
            <person name="Wolfe K.H."/>
            <person name="Lopes M.R."/>
            <person name="Hittinger C.T."/>
            <person name="Goker M."/>
            <person name="Salamov A."/>
            <person name="Wisecaver J."/>
            <person name="Long T.M."/>
            <person name="Aerts A.L."/>
            <person name="Barry K."/>
            <person name="Choi C."/>
            <person name="Clum A."/>
            <person name="Coughlan A.Y."/>
            <person name="Deshpande S."/>
            <person name="Douglass A.P."/>
            <person name="Hanson S.J."/>
            <person name="Klenk H.-P."/>
            <person name="Labutti K."/>
            <person name="Lapidus A."/>
            <person name="Lindquist E."/>
            <person name="Lipzen A."/>
            <person name="Meier-Kolthoff J.P."/>
            <person name="Ohm R.A."/>
            <person name="Otillar R.P."/>
            <person name="Pangilinan J."/>
            <person name="Peng Y."/>
            <person name="Rokas A."/>
            <person name="Rosa C.A."/>
            <person name="Scheuner C."/>
            <person name="Sibirny A.A."/>
            <person name="Slot J.C."/>
            <person name="Stielow J.B."/>
            <person name="Sun H."/>
            <person name="Kurtzman C.P."/>
            <person name="Blackwell M."/>
            <person name="Grigoriev I.V."/>
            <person name="Jeffries T.W."/>
        </authorList>
    </citation>
    <scope>NUCLEOTIDE SEQUENCE [LARGE SCALE GENOMIC DNA]</scope>
    <source>
        <strain evidence="3">NRRL YB-2248</strain>
    </source>
</reference>
<dbReference type="EMBL" id="KV453870">
    <property type="protein sequence ID" value="ODV82933.1"/>
    <property type="molecule type" value="Genomic_DNA"/>
</dbReference>
<feature type="domain" description="Beta-lactamase-related" evidence="1">
    <location>
        <begin position="171"/>
        <end position="433"/>
    </location>
</feature>
<dbReference type="InterPro" id="IPR050789">
    <property type="entry name" value="Diverse_Enzym_Activities"/>
</dbReference>
<dbReference type="PANTHER" id="PTHR43283:SF7">
    <property type="entry name" value="BETA-LACTAMASE-RELATED DOMAIN-CONTAINING PROTEIN"/>
    <property type="match status" value="1"/>
</dbReference>
<protein>
    <recommendedName>
        <fullName evidence="1">Beta-lactamase-related domain-containing protein</fullName>
    </recommendedName>
</protein>
<gene>
    <name evidence="2" type="ORF">CANARDRAFT_10026</name>
</gene>
<accession>A0A1E4STU6</accession>
<evidence type="ECO:0000259" key="1">
    <source>
        <dbReference type="Pfam" id="PF00144"/>
    </source>
</evidence>
<dbReference type="PANTHER" id="PTHR43283">
    <property type="entry name" value="BETA-LACTAMASE-RELATED"/>
    <property type="match status" value="1"/>
</dbReference>
<dbReference type="SUPFAM" id="SSF56601">
    <property type="entry name" value="beta-lactamase/transpeptidase-like"/>
    <property type="match status" value="1"/>
</dbReference>
<dbReference type="AlphaFoldDB" id="A0A1E4STU6"/>
<dbReference type="Proteomes" id="UP000094801">
    <property type="component" value="Unassembled WGS sequence"/>
</dbReference>
<evidence type="ECO:0000313" key="2">
    <source>
        <dbReference type="EMBL" id="ODV82933.1"/>
    </source>
</evidence>
<dbReference type="Gene3D" id="3.40.710.10">
    <property type="entry name" value="DD-peptidase/beta-lactamase superfamily"/>
    <property type="match status" value="1"/>
</dbReference>
<dbReference type="InterPro" id="IPR001466">
    <property type="entry name" value="Beta-lactam-related"/>
</dbReference>
<dbReference type="InterPro" id="IPR012338">
    <property type="entry name" value="Beta-lactam/transpept-like"/>
</dbReference>
<keyword evidence="3" id="KW-1185">Reference proteome</keyword>
<sequence length="457" mass="51335">MAIIEGRWVGSAPEYSFEQYAEIDIIKESDHYTLTLWDRKVEEIVPKKITLLSANSFEVTTPHWIMNTQVELSGVFISDDQLELTVKKDGMTGLDSYTAIMKKVSKEAAETFDFSAKYEYKTPEIDSELLFPATDSEETGIPHEKLEHVVNSLKTLNGRYDDPNTGRIEGLLILKDNKLILEEYFGRFTAESQHATASCVKSIIAILYGVLYDQGKSKLDEILTDAFKDVNCTWAKPATVENVLNMSTGSEFGLDESRILLETDKVAKLVLGAPQVADPGSVFNYDNGLPCVLAQYIELKSGLGIREFAKKYLFDPLNITDYHWSDMREKSIDGTILPLAAGGFYMTMKDMAKIGSLIINDGCYGDKRIISTEYLKIMISNHSGKDQYPYGFYWHIDCLHGKFQAPLALGQGGQIIAALAEQNMVVVMFSSLWQCPFTDPSQPAPWKQFAEEFLEKL</sequence>
<dbReference type="OrthoDB" id="428260at2759"/>
<proteinExistence type="predicted"/>
<name>A0A1E4STU6_9ASCO</name>
<dbReference type="Pfam" id="PF00144">
    <property type="entry name" value="Beta-lactamase"/>
    <property type="match status" value="1"/>
</dbReference>
<evidence type="ECO:0000313" key="3">
    <source>
        <dbReference type="Proteomes" id="UP000094801"/>
    </source>
</evidence>
<organism evidence="2 3">
    <name type="scientific">[Candida] arabinofermentans NRRL YB-2248</name>
    <dbReference type="NCBI Taxonomy" id="983967"/>
    <lineage>
        <taxon>Eukaryota</taxon>
        <taxon>Fungi</taxon>
        <taxon>Dikarya</taxon>
        <taxon>Ascomycota</taxon>
        <taxon>Saccharomycotina</taxon>
        <taxon>Pichiomycetes</taxon>
        <taxon>Pichiales</taxon>
        <taxon>Pichiaceae</taxon>
        <taxon>Ogataea</taxon>
        <taxon>Ogataea/Candida clade</taxon>
    </lineage>
</organism>